<dbReference type="PANTHER" id="PTHR46300:SF7">
    <property type="entry name" value="P450, PUTATIVE (EUROFUNG)-RELATED"/>
    <property type="match status" value="1"/>
</dbReference>
<dbReference type="AlphaFoldDB" id="J4GHC6"/>
<dbReference type="OrthoDB" id="2789670at2759"/>
<dbReference type="InterPro" id="IPR050364">
    <property type="entry name" value="Cytochrome_P450_fung"/>
</dbReference>
<keyword evidence="10 13" id="KW-0408">Iron</keyword>
<feature type="chain" id="PRO_5003778149" description="Cytochrome P450" evidence="15">
    <location>
        <begin position="24"/>
        <end position="510"/>
    </location>
</feature>
<dbReference type="InterPro" id="IPR001128">
    <property type="entry name" value="Cyt_P450"/>
</dbReference>
<comment type="pathway">
    <text evidence="3">Secondary metabolite biosynthesis.</text>
</comment>
<dbReference type="InterPro" id="IPR017972">
    <property type="entry name" value="Cyt_P450_CS"/>
</dbReference>
<feature type="binding site" description="axial binding residue" evidence="13">
    <location>
        <position position="433"/>
    </location>
    <ligand>
        <name>heme</name>
        <dbReference type="ChEBI" id="CHEBI:30413"/>
    </ligand>
    <ligandPart>
        <name>Fe</name>
        <dbReference type="ChEBI" id="CHEBI:18248"/>
    </ligandPart>
</feature>
<evidence type="ECO:0000313" key="17">
    <source>
        <dbReference type="Proteomes" id="UP000006352"/>
    </source>
</evidence>
<evidence type="ECO:0000256" key="6">
    <source>
        <dbReference type="ARBA" id="ARBA00022692"/>
    </source>
</evidence>
<dbReference type="Proteomes" id="UP000006352">
    <property type="component" value="Unassembled WGS sequence"/>
</dbReference>
<protein>
    <recommendedName>
        <fullName evidence="18">Cytochrome P450</fullName>
    </recommendedName>
</protein>
<keyword evidence="11 14" id="KW-0503">Monooxygenase</keyword>
<keyword evidence="17" id="KW-1185">Reference proteome</keyword>
<keyword evidence="12" id="KW-0472">Membrane</keyword>
<dbReference type="InParanoid" id="J4GHC6"/>
<dbReference type="GO" id="GO:0004497">
    <property type="term" value="F:monooxygenase activity"/>
    <property type="evidence" value="ECO:0007669"/>
    <property type="project" value="UniProtKB-KW"/>
</dbReference>
<dbReference type="PANTHER" id="PTHR46300">
    <property type="entry name" value="P450, PUTATIVE (EUROFUNG)-RELATED-RELATED"/>
    <property type="match status" value="1"/>
</dbReference>
<reference evidence="16 17" key="1">
    <citation type="journal article" date="2012" name="Appl. Environ. Microbiol.">
        <title>Short-read sequencing for genomic analysis of the brown rot fungus Fibroporia radiculosa.</title>
        <authorList>
            <person name="Tang J.D."/>
            <person name="Perkins A.D."/>
            <person name="Sonstegard T.S."/>
            <person name="Schroeder S.G."/>
            <person name="Burgess S.C."/>
            <person name="Diehl S.V."/>
        </authorList>
    </citation>
    <scope>NUCLEOTIDE SEQUENCE [LARGE SCALE GENOMIC DNA]</scope>
    <source>
        <strain evidence="16 17">TFFH 294</strain>
    </source>
</reference>
<comment type="similarity">
    <text evidence="4 14">Belongs to the cytochrome P450 family.</text>
</comment>
<dbReference type="GeneID" id="24101073"/>
<proteinExistence type="inferred from homology"/>
<dbReference type="RefSeq" id="XP_012185456.1">
    <property type="nucleotide sequence ID" value="XM_012330066.1"/>
</dbReference>
<dbReference type="InterPro" id="IPR036396">
    <property type="entry name" value="Cyt_P450_sf"/>
</dbReference>
<evidence type="ECO:0000256" key="11">
    <source>
        <dbReference type="ARBA" id="ARBA00023033"/>
    </source>
</evidence>
<keyword evidence="15" id="KW-0732">Signal</keyword>
<gene>
    <name evidence="16" type="ORF">FIBRA_08415</name>
</gene>
<keyword evidence="7 13" id="KW-0479">Metal-binding</keyword>
<dbReference type="GO" id="GO:0016705">
    <property type="term" value="F:oxidoreductase activity, acting on paired donors, with incorporation or reduction of molecular oxygen"/>
    <property type="evidence" value="ECO:0007669"/>
    <property type="project" value="InterPro"/>
</dbReference>
<dbReference type="PROSITE" id="PS00086">
    <property type="entry name" value="CYTOCHROME_P450"/>
    <property type="match status" value="1"/>
</dbReference>
<evidence type="ECO:0000256" key="1">
    <source>
        <dbReference type="ARBA" id="ARBA00001971"/>
    </source>
</evidence>
<dbReference type="Pfam" id="PF00067">
    <property type="entry name" value="p450"/>
    <property type="match status" value="1"/>
</dbReference>
<evidence type="ECO:0000256" key="3">
    <source>
        <dbReference type="ARBA" id="ARBA00005179"/>
    </source>
</evidence>
<keyword evidence="8" id="KW-1133">Transmembrane helix</keyword>
<feature type="signal peptide" evidence="15">
    <location>
        <begin position="1"/>
        <end position="23"/>
    </location>
</feature>
<evidence type="ECO:0000256" key="13">
    <source>
        <dbReference type="PIRSR" id="PIRSR602401-1"/>
    </source>
</evidence>
<dbReference type="InterPro" id="IPR002401">
    <property type="entry name" value="Cyt_P450_E_grp-I"/>
</dbReference>
<evidence type="ECO:0000256" key="2">
    <source>
        <dbReference type="ARBA" id="ARBA00004167"/>
    </source>
</evidence>
<dbReference type="GO" id="GO:0016020">
    <property type="term" value="C:membrane"/>
    <property type="evidence" value="ECO:0007669"/>
    <property type="project" value="UniProtKB-SubCell"/>
</dbReference>
<evidence type="ECO:0000256" key="14">
    <source>
        <dbReference type="RuleBase" id="RU000461"/>
    </source>
</evidence>
<evidence type="ECO:0008006" key="18">
    <source>
        <dbReference type="Google" id="ProtNLM"/>
    </source>
</evidence>
<dbReference type="CDD" id="cd11065">
    <property type="entry name" value="CYP64-like"/>
    <property type="match status" value="1"/>
</dbReference>
<comment type="cofactor">
    <cofactor evidence="1 13">
        <name>heme</name>
        <dbReference type="ChEBI" id="CHEBI:30413"/>
    </cofactor>
</comment>
<evidence type="ECO:0000256" key="5">
    <source>
        <dbReference type="ARBA" id="ARBA00022617"/>
    </source>
</evidence>
<organism evidence="16 17">
    <name type="scientific">Fibroporia radiculosa</name>
    <dbReference type="NCBI Taxonomy" id="599839"/>
    <lineage>
        <taxon>Eukaryota</taxon>
        <taxon>Fungi</taxon>
        <taxon>Dikarya</taxon>
        <taxon>Basidiomycota</taxon>
        <taxon>Agaricomycotina</taxon>
        <taxon>Agaricomycetes</taxon>
        <taxon>Polyporales</taxon>
        <taxon>Fibroporiaceae</taxon>
        <taxon>Fibroporia</taxon>
    </lineage>
</organism>
<evidence type="ECO:0000256" key="7">
    <source>
        <dbReference type="ARBA" id="ARBA00022723"/>
    </source>
</evidence>
<evidence type="ECO:0000256" key="15">
    <source>
        <dbReference type="SAM" id="SignalP"/>
    </source>
</evidence>
<evidence type="ECO:0000256" key="9">
    <source>
        <dbReference type="ARBA" id="ARBA00023002"/>
    </source>
</evidence>
<dbReference type="GO" id="GO:0020037">
    <property type="term" value="F:heme binding"/>
    <property type="evidence" value="ECO:0007669"/>
    <property type="project" value="InterPro"/>
</dbReference>
<keyword evidence="5 13" id="KW-0349">Heme</keyword>
<keyword evidence="9 14" id="KW-0560">Oxidoreductase</keyword>
<dbReference type="Gene3D" id="1.10.630.10">
    <property type="entry name" value="Cytochrome P450"/>
    <property type="match status" value="1"/>
</dbReference>
<evidence type="ECO:0000256" key="4">
    <source>
        <dbReference type="ARBA" id="ARBA00010617"/>
    </source>
</evidence>
<dbReference type="GO" id="GO:0005506">
    <property type="term" value="F:iron ion binding"/>
    <property type="evidence" value="ECO:0007669"/>
    <property type="project" value="InterPro"/>
</dbReference>
<evidence type="ECO:0000256" key="12">
    <source>
        <dbReference type="ARBA" id="ARBA00023136"/>
    </source>
</evidence>
<dbReference type="SUPFAM" id="SSF48264">
    <property type="entry name" value="Cytochrome P450"/>
    <property type="match status" value="1"/>
</dbReference>
<dbReference type="HOGENOM" id="CLU_001570_2_3_1"/>
<evidence type="ECO:0000256" key="8">
    <source>
        <dbReference type="ARBA" id="ARBA00022989"/>
    </source>
</evidence>
<sequence>MSLLIFAALVLLCVLTIFRHVKSSNSPLPPGPRNLSLIGNTLHMPIGREWITFAQWAKKYGDIMHLSVLGRSIIVLSSPKTISDLLDKRSTIYSDRPVLTMAGTLVGYDRVIPLEPYTPRHRQGRKLMQSAISPRTQPVLQASISSQMIHFLPRLVDSPAHFRQHTRWLVDSIVFQITYAYNISGHDDPLVQLADRVNRDFGRPIAPAAFLVDIFPSLRHIPDWFPGAGFKAIARDMRRTYLDMRDRQYDRIRAEVAHGTAKPSLVTTLIEGNPNPTPEEDDLYRNVVASVYGAGSDTSVSALESFFLIMSRFPHVQKAAQAEIDAVVGRGRLPTFGDRERLPYVDALIKEIYRWNPVVPMSLPHRLMQDDVYEGYHIPAGATVIGNSWAILHDPDLYPDPFDVVPERYLMKQDGERNPDPRAFAFGYGRRVCPGQIIADDTLFLFVASILATFDVGPPLGANGRPHAQEDVAYTAELISHPGPFDCTITPRSADVEKLLATLSVVADAA</sequence>
<evidence type="ECO:0000256" key="10">
    <source>
        <dbReference type="ARBA" id="ARBA00023004"/>
    </source>
</evidence>
<keyword evidence="6" id="KW-0812">Transmembrane</keyword>
<dbReference type="STRING" id="599839.J4GHC6"/>
<comment type="subcellular location">
    <subcellularLocation>
        <location evidence="2">Membrane</location>
        <topology evidence="2">Single-pass membrane protein</topology>
    </subcellularLocation>
</comment>
<dbReference type="PRINTS" id="PR00463">
    <property type="entry name" value="EP450I"/>
</dbReference>
<name>J4GHC6_9APHY</name>
<evidence type="ECO:0000313" key="16">
    <source>
        <dbReference type="EMBL" id="CCM06173.1"/>
    </source>
</evidence>
<accession>J4GHC6</accession>
<dbReference type="EMBL" id="HE797238">
    <property type="protein sequence ID" value="CCM06173.1"/>
    <property type="molecule type" value="Genomic_DNA"/>
</dbReference>
<dbReference type="PRINTS" id="PR00385">
    <property type="entry name" value="P450"/>
</dbReference>